<accession>A0A2V3PHQ1</accession>
<evidence type="ECO:0000256" key="1">
    <source>
        <dbReference type="SAM" id="SignalP"/>
    </source>
</evidence>
<dbReference type="AlphaFoldDB" id="A0A2V3PHQ1"/>
<organism evidence="3 4">
    <name type="scientific">Dysgonomonas alginatilytica</name>
    <dbReference type="NCBI Taxonomy" id="1605892"/>
    <lineage>
        <taxon>Bacteria</taxon>
        <taxon>Pseudomonadati</taxon>
        <taxon>Bacteroidota</taxon>
        <taxon>Bacteroidia</taxon>
        <taxon>Bacteroidales</taxon>
        <taxon>Dysgonomonadaceae</taxon>
        <taxon>Dysgonomonas</taxon>
    </lineage>
</organism>
<keyword evidence="4" id="KW-1185">Reference proteome</keyword>
<name>A0A2V3PHQ1_9BACT</name>
<dbReference type="Pfam" id="PF09917">
    <property type="entry name" value="DUF2147"/>
    <property type="match status" value="1"/>
</dbReference>
<sequence length="143" mass="15638">MKRIKISILFALLASILSVNAQGVIGKWKTFDDETGDAKSIVEITEKDGKIYGKIVEILNPAKKDAKCTSCPDTDKGKPVLGLYIIKGLSKDGKEYSNGKILDPTSGKLYKCTIALDGNDKLKVRGYVGISAFGRNQIWTRVK</sequence>
<evidence type="ECO:0000313" key="4">
    <source>
        <dbReference type="Proteomes" id="UP000247973"/>
    </source>
</evidence>
<reference evidence="3 4" key="1">
    <citation type="submission" date="2018-03" db="EMBL/GenBank/DDBJ databases">
        <title>Genomic Encyclopedia of Archaeal and Bacterial Type Strains, Phase II (KMG-II): from individual species to whole genera.</title>
        <authorList>
            <person name="Goeker M."/>
        </authorList>
    </citation>
    <scope>NUCLEOTIDE SEQUENCE [LARGE SCALE GENOMIC DNA]</scope>
    <source>
        <strain evidence="3 4">DSM 100214</strain>
    </source>
</reference>
<dbReference type="Gene3D" id="2.40.128.520">
    <property type="match status" value="1"/>
</dbReference>
<feature type="chain" id="PRO_5016039365" evidence="1">
    <location>
        <begin position="22"/>
        <end position="143"/>
    </location>
</feature>
<dbReference type="OrthoDB" id="9814399at2"/>
<gene>
    <name evidence="3" type="ORF">CLV62_1489</name>
</gene>
<comment type="caution">
    <text evidence="3">The sequence shown here is derived from an EMBL/GenBank/DDBJ whole genome shotgun (WGS) entry which is preliminary data.</text>
</comment>
<feature type="domain" description="DUF2147" evidence="2">
    <location>
        <begin position="26"/>
        <end position="141"/>
    </location>
</feature>
<dbReference type="PANTHER" id="PTHR36919:SF3">
    <property type="entry name" value="BLL5882 PROTEIN"/>
    <property type="match status" value="1"/>
</dbReference>
<dbReference type="EMBL" id="QICL01000048">
    <property type="protein sequence ID" value="PXV58424.1"/>
    <property type="molecule type" value="Genomic_DNA"/>
</dbReference>
<protein>
    <submittedName>
        <fullName evidence="3">Uncharacterized protein (DUF2147 family)</fullName>
    </submittedName>
</protein>
<dbReference type="RefSeq" id="WP_110312639.1">
    <property type="nucleotide sequence ID" value="NZ_QICL01000048.1"/>
</dbReference>
<feature type="signal peptide" evidence="1">
    <location>
        <begin position="1"/>
        <end position="21"/>
    </location>
</feature>
<dbReference type="PANTHER" id="PTHR36919">
    <property type="entry name" value="BLR1215 PROTEIN"/>
    <property type="match status" value="1"/>
</dbReference>
<proteinExistence type="predicted"/>
<dbReference type="InterPro" id="IPR019223">
    <property type="entry name" value="DUF2147"/>
</dbReference>
<keyword evidence="1" id="KW-0732">Signal</keyword>
<evidence type="ECO:0000259" key="2">
    <source>
        <dbReference type="Pfam" id="PF09917"/>
    </source>
</evidence>
<evidence type="ECO:0000313" key="3">
    <source>
        <dbReference type="EMBL" id="PXV58424.1"/>
    </source>
</evidence>
<dbReference type="Proteomes" id="UP000247973">
    <property type="component" value="Unassembled WGS sequence"/>
</dbReference>